<keyword evidence="9" id="KW-1185">Reference proteome</keyword>
<protein>
    <submittedName>
        <fullName evidence="7">Uncharacterized protein</fullName>
    </submittedName>
</protein>
<dbReference type="Proteomes" id="UP000077671">
    <property type="component" value="Unassembled WGS sequence"/>
</dbReference>
<dbReference type="InterPro" id="IPR008733">
    <property type="entry name" value="PEX11"/>
</dbReference>
<dbReference type="PANTHER" id="PTHR12652:SF25">
    <property type="entry name" value="MICROBODY (PEROXISOME) PROLIFERATION PROTEIN PEROXIN 11C (EUROFUNG)"/>
    <property type="match status" value="1"/>
</dbReference>
<keyword evidence="3" id="KW-0576">Peroxisome</keyword>
<dbReference type="EMBL" id="LWDD02000099">
    <property type="protein sequence ID" value="KAE8263985.1"/>
    <property type="molecule type" value="Genomic_DNA"/>
</dbReference>
<dbReference type="Pfam" id="PF05648">
    <property type="entry name" value="PEX11"/>
    <property type="match status" value="1"/>
</dbReference>
<sequence>MSVSKRSRVPRAPTSTDQILGCFSRVEPSPTLDHLIRYLGTWSGTDKVLMLTQYSSKLLIAFLSLQHRVRLRLLEGTKSYHAPHGGSPVAARIERLVALVSDARILFRIWGILPIVKWMIALERTPPPTRLLHNLERIQGWSMLIYCPLEAVAYLGMHSILPISTSKQNACWLWGSRMWALYVGLQLLHLVEDNRLLRLRARALERSRGHPPPPPRSSAVSTSSEKASTASAALTEEQTETRGLWNELHDRKEAILNELWVNLGYLPLTVHWSHPTGLIGEPLVGLFGTVAAVAGLRSGWRGTAAPIDVAPVG</sequence>
<feature type="compositionally biased region" description="Low complexity" evidence="5">
    <location>
        <begin position="217"/>
        <end position="236"/>
    </location>
</feature>
<dbReference type="EMBL" id="CAJHJG010004063">
    <property type="protein sequence ID" value="CAD6938007.1"/>
    <property type="molecule type" value="Genomic_DNA"/>
</dbReference>
<evidence type="ECO:0000256" key="3">
    <source>
        <dbReference type="ARBA" id="ARBA00023140"/>
    </source>
</evidence>
<dbReference type="GO" id="GO:0005778">
    <property type="term" value="C:peroxisomal membrane"/>
    <property type="evidence" value="ECO:0007669"/>
    <property type="project" value="UniProtKB-SubCell"/>
</dbReference>
<keyword evidence="1" id="KW-0962">Peroxisome biogenesis</keyword>
<evidence type="ECO:0000256" key="5">
    <source>
        <dbReference type="SAM" id="MobiDB-lite"/>
    </source>
</evidence>
<evidence type="ECO:0000313" key="9">
    <source>
        <dbReference type="Proteomes" id="UP000836402"/>
    </source>
</evidence>
<evidence type="ECO:0000313" key="8">
    <source>
        <dbReference type="Proteomes" id="UP000077671"/>
    </source>
</evidence>
<dbReference type="PANTHER" id="PTHR12652">
    <property type="entry name" value="PEROXISOMAL BIOGENESIS FACTOR 11"/>
    <property type="match status" value="1"/>
</dbReference>
<evidence type="ECO:0000256" key="4">
    <source>
        <dbReference type="ARBA" id="ARBA00046271"/>
    </source>
</evidence>
<proteinExistence type="predicted"/>
<dbReference type="AlphaFoldDB" id="A0A177VHC5"/>
<comment type="caution">
    <text evidence="7">The sequence shown here is derived from an EMBL/GenBank/DDBJ whole genome shotgun (WGS) entry which is preliminary data.</text>
</comment>
<comment type="subcellular location">
    <subcellularLocation>
        <location evidence="4">Peroxisome membrane</location>
    </subcellularLocation>
</comment>
<dbReference type="GO" id="GO:0016559">
    <property type="term" value="P:peroxisome fission"/>
    <property type="evidence" value="ECO:0007669"/>
    <property type="project" value="InterPro"/>
</dbReference>
<evidence type="ECO:0000256" key="2">
    <source>
        <dbReference type="ARBA" id="ARBA00023136"/>
    </source>
</evidence>
<reference evidence="7" key="2">
    <citation type="journal article" date="2019" name="IMA Fungus">
        <title>Genome sequencing and comparison of five Tilletia species to identify candidate genes for the detection of regulated species infecting wheat.</title>
        <authorList>
            <person name="Nguyen H.D.T."/>
            <person name="Sultana T."/>
            <person name="Kesanakurti P."/>
            <person name="Hambleton S."/>
        </authorList>
    </citation>
    <scope>NUCLEOTIDE SEQUENCE</scope>
    <source>
        <strain evidence="7">DAOMC 238032</strain>
    </source>
</reference>
<evidence type="ECO:0000256" key="1">
    <source>
        <dbReference type="ARBA" id="ARBA00022593"/>
    </source>
</evidence>
<reference evidence="6" key="3">
    <citation type="submission" date="2020-10" db="EMBL/GenBank/DDBJ databases">
        <authorList>
            <person name="Sedaghatjoo S."/>
        </authorList>
    </citation>
    <scope>NUCLEOTIDE SEQUENCE</scope>
    <source>
        <strain evidence="6">AZH3</strain>
    </source>
</reference>
<evidence type="ECO:0000313" key="7">
    <source>
        <dbReference type="EMBL" id="KAE8263985.1"/>
    </source>
</evidence>
<keyword evidence="2" id="KW-0472">Membrane</keyword>
<evidence type="ECO:0000313" key="6">
    <source>
        <dbReference type="EMBL" id="CAD6938007.1"/>
    </source>
</evidence>
<accession>A0A177VHC5</accession>
<reference evidence="7" key="1">
    <citation type="submission" date="2016-04" db="EMBL/GenBank/DDBJ databases">
        <authorList>
            <person name="Nguyen H.D."/>
            <person name="Kesanakurti P."/>
            <person name="Cullis J."/>
            <person name="Levesque C.A."/>
            <person name="Hambleton S."/>
        </authorList>
    </citation>
    <scope>NUCLEOTIDE SEQUENCE</scope>
    <source>
        <strain evidence="7">DAOMC 238032</strain>
    </source>
</reference>
<gene>
    <name evidence="7" type="ORF">A4X03_0g1274</name>
    <name evidence="6" type="ORF">JKIAZH3_G6512</name>
</gene>
<feature type="region of interest" description="Disordered" evidence="5">
    <location>
        <begin position="206"/>
        <end position="238"/>
    </location>
</feature>
<dbReference type="Proteomes" id="UP000836402">
    <property type="component" value="Unassembled WGS sequence"/>
</dbReference>
<name>A0A177VHC5_9BASI</name>
<organism evidence="7 8">
    <name type="scientific">Tilletia caries</name>
    <name type="common">wheat bunt fungus</name>
    <dbReference type="NCBI Taxonomy" id="13290"/>
    <lineage>
        <taxon>Eukaryota</taxon>
        <taxon>Fungi</taxon>
        <taxon>Dikarya</taxon>
        <taxon>Basidiomycota</taxon>
        <taxon>Ustilaginomycotina</taxon>
        <taxon>Exobasidiomycetes</taxon>
        <taxon>Tilletiales</taxon>
        <taxon>Tilletiaceae</taxon>
        <taxon>Tilletia</taxon>
    </lineage>
</organism>